<reference evidence="2 3" key="1">
    <citation type="submission" date="2018-10" db="EMBL/GenBank/DDBJ databases">
        <title>Draft genome of Cortibacter populi DSM10536.</title>
        <authorList>
            <person name="Bernier A.-M."/>
            <person name="Bernard K."/>
        </authorList>
    </citation>
    <scope>NUCLEOTIDE SEQUENCE [LARGE SCALE GENOMIC DNA]</scope>
    <source>
        <strain evidence="2 3">DSM 105136</strain>
    </source>
</reference>
<dbReference type="AlphaFoldDB" id="A0A3M6QTX3"/>
<keyword evidence="3" id="KW-1185">Reference proteome</keyword>
<proteinExistence type="predicted"/>
<dbReference type="Proteomes" id="UP000278006">
    <property type="component" value="Unassembled WGS sequence"/>
</dbReference>
<gene>
    <name evidence="2" type="ORF">D8I35_08080</name>
</gene>
<protein>
    <recommendedName>
        <fullName evidence="4">Sel1 repeat family protein</fullName>
    </recommendedName>
</protein>
<evidence type="ECO:0000313" key="2">
    <source>
        <dbReference type="EMBL" id="RMX06477.1"/>
    </source>
</evidence>
<dbReference type="EMBL" id="RDQO01000002">
    <property type="protein sequence ID" value="RMX06477.1"/>
    <property type="molecule type" value="Genomic_DNA"/>
</dbReference>
<evidence type="ECO:0000256" key="1">
    <source>
        <dbReference type="SAM" id="SignalP"/>
    </source>
</evidence>
<keyword evidence="1" id="KW-0732">Signal</keyword>
<feature type="signal peptide" evidence="1">
    <location>
        <begin position="1"/>
        <end position="22"/>
    </location>
</feature>
<comment type="caution">
    <text evidence="2">The sequence shown here is derived from an EMBL/GenBank/DDBJ whole genome shotgun (WGS) entry which is preliminary data.</text>
</comment>
<evidence type="ECO:0000313" key="3">
    <source>
        <dbReference type="Proteomes" id="UP000278006"/>
    </source>
</evidence>
<feature type="chain" id="PRO_5017976082" description="Sel1 repeat family protein" evidence="1">
    <location>
        <begin position="23"/>
        <end position="248"/>
    </location>
</feature>
<sequence>MALDVKKILVAGAAMLAGLVYASEADRHLAAALQDMQSIATLIQENEVGRQADRASAIAELPMLMKRLRGQLAQAEALGHPVAVYWTFYWDVPMGVPGSGQCQRLSDASAQGLLAASVLYLRRCTSYFSGPGSGMTDEATAALLTRMEVQLQAVADPYVQYYPLAFRAPGCGYADTLMQVARMSYQDFRGEGYYLLALATMKNAGESLESALRVMEHMKRSRALGCDNPMVERWHSMSRDELQDAFPE</sequence>
<evidence type="ECO:0008006" key="4">
    <source>
        <dbReference type="Google" id="ProtNLM"/>
    </source>
</evidence>
<organism evidence="2 3">
    <name type="scientific">Corticibacter populi</name>
    <dbReference type="NCBI Taxonomy" id="1550736"/>
    <lineage>
        <taxon>Bacteria</taxon>
        <taxon>Pseudomonadati</taxon>
        <taxon>Pseudomonadota</taxon>
        <taxon>Betaproteobacteria</taxon>
        <taxon>Burkholderiales</taxon>
        <taxon>Comamonadaceae</taxon>
        <taxon>Corticibacter</taxon>
    </lineage>
</organism>
<accession>A0A3M6QTX3</accession>
<name>A0A3M6QTX3_9BURK</name>
<dbReference type="RefSeq" id="WP_122227830.1">
    <property type="nucleotide sequence ID" value="NZ_RDQO01000002.1"/>
</dbReference>